<dbReference type="GO" id="GO:0003723">
    <property type="term" value="F:RNA binding"/>
    <property type="evidence" value="ECO:0007669"/>
    <property type="project" value="InterPro"/>
</dbReference>
<dbReference type="InterPro" id="IPR012340">
    <property type="entry name" value="NA-bd_OB-fold"/>
</dbReference>
<keyword evidence="2 9" id="KW-0698">rRNA processing</keyword>
<evidence type="ECO:0000259" key="12">
    <source>
        <dbReference type="PROSITE" id="PS50926"/>
    </source>
</evidence>
<comment type="caution">
    <text evidence="13">The sequence shown here is derived from an EMBL/GenBank/DDBJ whole genome shotgun (WGS) entry which is preliminary data.</text>
</comment>
<feature type="binding site" evidence="9 10">
    <location>
        <position position="385"/>
    </location>
    <ligand>
        <name>S-adenosyl-L-methionine</name>
        <dbReference type="ChEBI" id="CHEBI:59789"/>
    </ligand>
</feature>
<dbReference type="HAMAP" id="MF_01010">
    <property type="entry name" value="23SrRNA_methyltr_RlmD"/>
    <property type="match status" value="1"/>
</dbReference>
<dbReference type="EMBL" id="PKJO01000020">
    <property type="protein sequence ID" value="PLA39326.1"/>
    <property type="molecule type" value="Genomic_DNA"/>
</dbReference>
<comment type="similarity">
    <text evidence="9">Belongs to the class I-like SAM-binding methyltransferase superfamily. RNA M5U methyltransferase family. RlmD subfamily.</text>
</comment>
<feature type="active site" evidence="11">
    <location>
        <position position="412"/>
    </location>
</feature>
<proteinExistence type="inferred from homology"/>
<keyword evidence="8 9" id="KW-0411">Iron-sulfur</keyword>
<feature type="binding site" evidence="9">
    <location>
        <position position="95"/>
    </location>
    <ligand>
        <name>[4Fe-4S] cluster</name>
        <dbReference type="ChEBI" id="CHEBI:49883"/>
    </ligand>
</feature>
<evidence type="ECO:0000256" key="6">
    <source>
        <dbReference type="ARBA" id="ARBA00022723"/>
    </source>
</evidence>
<dbReference type="Pfam" id="PF01938">
    <property type="entry name" value="TRAM"/>
    <property type="match status" value="1"/>
</dbReference>
<dbReference type="GO" id="GO:0005506">
    <property type="term" value="F:iron ion binding"/>
    <property type="evidence" value="ECO:0007669"/>
    <property type="project" value="UniProtKB-UniRule"/>
</dbReference>
<comment type="function">
    <text evidence="9">Catalyzes the formation of 5-methyl-uridine at position 1939 (m5U1939) in 23S rRNA.</text>
</comment>
<feature type="binding site" evidence="9 10">
    <location>
        <position position="286"/>
    </location>
    <ligand>
        <name>S-adenosyl-L-methionine</name>
        <dbReference type="ChEBI" id="CHEBI:59789"/>
    </ligand>
</feature>
<dbReference type="GO" id="GO:0051539">
    <property type="term" value="F:4 iron, 4 sulfur cluster binding"/>
    <property type="evidence" value="ECO:0007669"/>
    <property type="project" value="UniProtKB-KW"/>
</dbReference>
<evidence type="ECO:0000313" key="14">
    <source>
        <dbReference type="Proteomes" id="UP000234767"/>
    </source>
</evidence>
<feature type="binding site" evidence="9">
    <location>
        <position position="364"/>
    </location>
    <ligand>
        <name>S-adenosyl-L-methionine</name>
        <dbReference type="ChEBI" id="CHEBI:59789"/>
    </ligand>
</feature>
<feature type="binding site" evidence="9 10">
    <location>
        <position position="336"/>
    </location>
    <ligand>
        <name>S-adenosyl-L-methionine</name>
        <dbReference type="ChEBI" id="CHEBI:59789"/>
    </ligand>
</feature>
<feature type="binding site" evidence="9 10">
    <location>
        <position position="315"/>
    </location>
    <ligand>
        <name>S-adenosyl-L-methionine</name>
        <dbReference type="ChEBI" id="CHEBI:59789"/>
    </ligand>
</feature>
<dbReference type="Gene3D" id="2.40.50.1070">
    <property type="match status" value="1"/>
</dbReference>
<dbReference type="GO" id="GO:0070475">
    <property type="term" value="P:rRNA base methylation"/>
    <property type="evidence" value="ECO:0007669"/>
    <property type="project" value="TreeGrafter"/>
</dbReference>
<protein>
    <recommendedName>
        <fullName evidence="9">23S rRNA (uracil(1939)-C(5))-methyltransferase RlmD</fullName>
        <ecNumber evidence="9">2.1.1.190</ecNumber>
    </recommendedName>
    <alternativeName>
        <fullName evidence="9">23S rRNA(m5U1939)-methyltransferase</fullName>
    </alternativeName>
</protein>
<keyword evidence="1 9" id="KW-0004">4Fe-4S</keyword>
<dbReference type="PROSITE" id="PS51687">
    <property type="entry name" value="SAM_MT_RNA_M5U"/>
    <property type="match status" value="1"/>
</dbReference>
<dbReference type="InterPro" id="IPR001566">
    <property type="entry name" value="23S_rRNA_MeTrfase_RlmD"/>
</dbReference>
<dbReference type="InterPro" id="IPR002792">
    <property type="entry name" value="TRAM_dom"/>
</dbReference>
<dbReference type="RefSeq" id="WP_070654373.1">
    <property type="nucleotide sequence ID" value="NZ_PKJO01000020.1"/>
</dbReference>
<dbReference type="SUPFAM" id="SSF50249">
    <property type="entry name" value="Nucleic acid-binding proteins"/>
    <property type="match status" value="1"/>
</dbReference>
<feature type="binding site" evidence="9">
    <location>
        <position position="86"/>
    </location>
    <ligand>
        <name>[4Fe-4S] cluster</name>
        <dbReference type="ChEBI" id="CHEBI:49883"/>
    </ligand>
</feature>
<dbReference type="InterPro" id="IPR010280">
    <property type="entry name" value="U5_MeTrfase_fam"/>
</dbReference>
<keyword evidence="5 9" id="KW-0949">S-adenosyl-L-methionine</keyword>
<evidence type="ECO:0000256" key="8">
    <source>
        <dbReference type="ARBA" id="ARBA00023014"/>
    </source>
</evidence>
<dbReference type="FunFam" id="2.40.50.140:FF:000097">
    <property type="entry name" value="23S rRNA (uracil(1939)-C(5))-methyltransferase RlmD"/>
    <property type="match status" value="1"/>
</dbReference>
<feature type="binding site" evidence="9">
    <location>
        <position position="173"/>
    </location>
    <ligand>
        <name>[4Fe-4S] cluster</name>
        <dbReference type="ChEBI" id="CHEBI:49883"/>
    </ligand>
</feature>
<dbReference type="InterPro" id="IPR029063">
    <property type="entry name" value="SAM-dependent_MTases_sf"/>
</dbReference>
<dbReference type="GO" id="GO:0070041">
    <property type="term" value="F:rRNA (uridine-C5-)-methyltransferase activity"/>
    <property type="evidence" value="ECO:0007669"/>
    <property type="project" value="UniProtKB-UniRule"/>
</dbReference>
<evidence type="ECO:0000256" key="10">
    <source>
        <dbReference type="PROSITE-ProRule" id="PRU01024"/>
    </source>
</evidence>
<dbReference type="Gene3D" id="2.40.50.140">
    <property type="entry name" value="Nucleic acid-binding proteins"/>
    <property type="match status" value="1"/>
</dbReference>
<evidence type="ECO:0000256" key="7">
    <source>
        <dbReference type="ARBA" id="ARBA00023004"/>
    </source>
</evidence>
<keyword evidence="3 9" id="KW-0489">Methyltransferase</keyword>
<accession>A0A2I1X9L1</accession>
<evidence type="ECO:0000256" key="3">
    <source>
        <dbReference type="ARBA" id="ARBA00022603"/>
    </source>
</evidence>
<organism evidence="13 14">
    <name type="scientific">Neisseria sicca</name>
    <dbReference type="NCBI Taxonomy" id="490"/>
    <lineage>
        <taxon>Bacteria</taxon>
        <taxon>Pseudomonadati</taxon>
        <taxon>Pseudomonadota</taxon>
        <taxon>Betaproteobacteria</taxon>
        <taxon>Neisseriales</taxon>
        <taxon>Neisseriaceae</taxon>
        <taxon>Neisseria</taxon>
    </lineage>
</organism>
<feature type="binding site" evidence="9">
    <location>
        <position position="320"/>
    </location>
    <ligand>
        <name>S-adenosyl-L-methionine</name>
        <dbReference type="ChEBI" id="CHEBI:59789"/>
    </ligand>
</feature>
<dbReference type="NCBIfam" id="NF009639">
    <property type="entry name" value="PRK13168.1"/>
    <property type="match status" value="1"/>
</dbReference>
<name>A0A2I1X9L1_NEISI</name>
<dbReference type="PANTHER" id="PTHR11061">
    <property type="entry name" value="RNA M5U METHYLTRANSFERASE"/>
    <property type="match status" value="1"/>
</dbReference>
<dbReference type="Pfam" id="PF05958">
    <property type="entry name" value="tRNA_U5-meth_tr"/>
    <property type="match status" value="1"/>
</dbReference>
<dbReference type="AlphaFoldDB" id="A0A2I1X9L1"/>
<feature type="active site" description="Nucleophile" evidence="9 10">
    <location>
        <position position="412"/>
    </location>
</feature>
<dbReference type="Gene3D" id="3.40.50.150">
    <property type="entry name" value="Vaccinia Virus protein VP39"/>
    <property type="match status" value="1"/>
</dbReference>
<evidence type="ECO:0000256" key="9">
    <source>
        <dbReference type="HAMAP-Rule" id="MF_01010"/>
    </source>
</evidence>
<evidence type="ECO:0000256" key="11">
    <source>
        <dbReference type="PROSITE-ProRule" id="PRU10015"/>
    </source>
</evidence>
<dbReference type="InterPro" id="IPR030390">
    <property type="entry name" value="MeTrfase_TrmA_AS"/>
</dbReference>
<dbReference type="PANTHER" id="PTHR11061:SF49">
    <property type="entry name" value="23S RRNA (URACIL(1939)-C(5))-METHYLTRANSFERASE RLMD"/>
    <property type="match status" value="1"/>
</dbReference>
<dbReference type="SUPFAM" id="SSF53335">
    <property type="entry name" value="S-adenosyl-L-methionine-dependent methyltransferases"/>
    <property type="match status" value="1"/>
</dbReference>
<evidence type="ECO:0000256" key="2">
    <source>
        <dbReference type="ARBA" id="ARBA00022552"/>
    </source>
</evidence>
<evidence type="ECO:0000313" key="13">
    <source>
        <dbReference type="EMBL" id="PLA39326.1"/>
    </source>
</evidence>
<evidence type="ECO:0000256" key="5">
    <source>
        <dbReference type="ARBA" id="ARBA00022691"/>
    </source>
</evidence>
<gene>
    <name evidence="9" type="primary">rlmD</name>
    <name evidence="13" type="ORF">CYK00_11265</name>
</gene>
<dbReference type="CDD" id="cd02440">
    <property type="entry name" value="AdoMet_MTases"/>
    <property type="match status" value="1"/>
</dbReference>
<feature type="domain" description="TRAM" evidence="12">
    <location>
        <begin position="18"/>
        <end position="73"/>
    </location>
</feature>
<keyword evidence="7 9" id="KW-0408">Iron</keyword>
<comment type="catalytic activity">
    <reaction evidence="9">
        <text>uridine(1939) in 23S rRNA + S-adenosyl-L-methionine = 5-methyluridine(1939) in 23S rRNA + S-adenosyl-L-homocysteine + H(+)</text>
        <dbReference type="Rhea" id="RHEA:42908"/>
        <dbReference type="Rhea" id="RHEA-COMP:10278"/>
        <dbReference type="Rhea" id="RHEA-COMP:10279"/>
        <dbReference type="ChEBI" id="CHEBI:15378"/>
        <dbReference type="ChEBI" id="CHEBI:57856"/>
        <dbReference type="ChEBI" id="CHEBI:59789"/>
        <dbReference type="ChEBI" id="CHEBI:65315"/>
        <dbReference type="ChEBI" id="CHEBI:74447"/>
        <dbReference type="EC" id="2.1.1.190"/>
    </reaction>
</comment>
<dbReference type="PROSITE" id="PS50926">
    <property type="entry name" value="TRAM"/>
    <property type="match status" value="1"/>
</dbReference>
<dbReference type="Proteomes" id="UP000234767">
    <property type="component" value="Unassembled WGS sequence"/>
</dbReference>
<dbReference type="PROSITE" id="PS01230">
    <property type="entry name" value="TRMA_1"/>
    <property type="match status" value="1"/>
</dbReference>
<keyword evidence="6 9" id="KW-0479">Metal-binding</keyword>
<evidence type="ECO:0000256" key="4">
    <source>
        <dbReference type="ARBA" id="ARBA00022679"/>
    </source>
</evidence>
<feature type="binding site" evidence="9">
    <location>
        <position position="92"/>
    </location>
    <ligand>
        <name>[4Fe-4S] cluster</name>
        <dbReference type="ChEBI" id="CHEBI:49883"/>
    </ligand>
</feature>
<sequence length="458" mass="51848">MPCRAKWIFLMKMLTDNKRYDGEADVFSLDYEGRGVARVDGKALFIEGAMPGERVRFEIIRSKKQFDEARVIDIIRYSENRVKPKCRHFDTCGGCSIQHIDPTAQIAFKQRIMEEQLERIGKIRPEQILPAIYGTPWHYRDRVKLSISKDAGGHLKIGFKAKKSHEVIDVDSCVVLPAHISEKLPKIKQMLQSLIDLDLLFIEFFNSEKLTVLNICSRKKPPSQKLRQLEKWFDTILRCEKKQWQIWLQAGRQEAQLFYPKDCQPLGYALPEFEVEMPYKPGDFIQINAGLNGVMVGRALKLLDIQKNERIADLFCGLGNFSIPMAKSGAEVVGIEGEGSLVKRARNNASANGCSDRVSFFEADLFETDEAVVASWGQFDKMLLDPPRGGAYAVVKSLHAPYLPVKIVYVSCNPATFARDAEVLVNKGYRLKFAGVMNMFAQTSHVESIGVFDLENGI</sequence>
<keyword evidence="4 9" id="KW-0808">Transferase</keyword>
<reference evidence="13 14" key="1">
    <citation type="submission" date="2017-12" db="EMBL/GenBank/DDBJ databases">
        <title>Phylogenetic diversity of female urinary microbiome.</title>
        <authorList>
            <person name="Thomas-White K."/>
            <person name="Wolfe A.J."/>
        </authorList>
    </citation>
    <scope>NUCLEOTIDE SEQUENCE [LARGE SCALE GENOMIC DNA]</scope>
    <source>
        <strain evidence="13 14">UMB0321</strain>
    </source>
</reference>
<dbReference type="EC" id="2.1.1.190" evidence="9"/>
<evidence type="ECO:0000256" key="1">
    <source>
        <dbReference type="ARBA" id="ARBA00022485"/>
    </source>
</evidence>